<comment type="caution">
    <text evidence="17">The sequence shown here is derived from an EMBL/GenBank/DDBJ whole genome shotgun (WGS) entry which is preliminary data.</text>
</comment>
<dbReference type="InterPro" id="IPR000897">
    <property type="entry name" value="SRP54_GTPase_dom"/>
</dbReference>
<evidence type="ECO:0000256" key="4">
    <source>
        <dbReference type="ARBA" id="ARBA00022448"/>
    </source>
</evidence>
<sequence length="455" mass="49987">MRVKKYIVETMPEAMSQIRQELGQDAVIISTKEVRTGGFLGMFSRKAIEVVAAVDEQAQPSRPAGSAARAAAPAEPPARVYVSPTAARSAYGGAPAEPRPPAPQVKEAAPDYTAPRPIQPEEQASPAAGAEERARPAQREETGLAAAAPLAFASELEAAVTQASRRPLLDAEWQTEMAEMKQMMHKVMQRVYQESWPEPFKEMERLLLRQGVGSELVNRFIEAAAEQCPHPKDASAAEAKRLVTEQVSEQLLNWQGDGITKATRIVYFVGPTGVGKTTTIAKLAADQIFHHGRKVGFITADTYRISAVEQLRTYASILNVPLEVVTSPGDTERALNALEACDLILMDTAGRNFRNDMFVNELNTMLKPLPFSMTFLVLSLTSKTEDMLAIWERFENQRIDSLILTKADETATYGTILNLASRVKIPCSYLTTGQNVPDDIQPFQVNDAVRWIMGD</sequence>
<evidence type="ECO:0000313" key="18">
    <source>
        <dbReference type="Proteomes" id="UP000266177"/>
    </source>
</evidence>
<dbReference type="Gene3D" id="3.40.50.300">
    <property type="entry name" value="P-loop containing nucleotide triphosphate hydrolases"/>
    <property type="match status" value="1"/>
</dbReference>
<dbReference type="InterPro" id="IPR036225">
    <property type="entry name" value="SRP/SRP_N"/>
</dbReference>
<reference evidence="17 18" key="1">
    <citation type="submission" date="2018-09" db="EMBL/GenBank/DDBJ databases">
        <title>Paenibacillus SK2017-BO5.</title>
        <authorList>
            <person name="Piskunova J.V."/>
            <person name="Dubiley S.A."/>
            <person name="Severinov K.V."/>
        </authorList>
    </citation>
    <scope>NUCLEOTIDE SEQUENCE [LARGE SCALE GENOMIC DNA]</scope>
    <source>
        <strain evidence="17 18">BO5</strain>
    </source>
</reference>
<dbReference type="GO" id="GO:0015031">
    <property type="term" value="P:protein transport"/>
    <property type="evidence" value="ECO:0007669"/>
    <property type="project" value="UniProtKB-KW"/>
</dbReference>
<evidence type="ECO:0000256" key="11">
    <source>
        <dbReference type="ARBA" id="ARBA00023225"/>
    </source>
</evidence>
<evidence type="ECO:0000256" key="5">
    <source>
        <dbReference type="ARBA" id="ARBA00022475"/>
    </source>
</evidence>
<dbReference type="PANTHER" id="PTHR43134:SF3">
    <property type="entry name" value="FLAGELLAR BIOSYNTHESIS PROTEIN FLHF"/>
    <property type="match status" value="1"/>
</dbReference>
<keyword evidence="9" id="KW-0342">GTP-binding</keyword>
<dbReference type="GO" id="GO:0005886">
    <property type="term" value="C:plasma membrane"/>
    <property type="evidence" value="ECO:0007669"/>
    <property type="project" value="UniProtKB-SubCell"/>
</dbReference>
<dbReference type="InterPro" id="IPR027417">
    <property type="entry name" value="P-loop_NTPase"/>
</dbReference>
<evidence type="ECO:0000256" key="3">
    <source>
        <dbReference type="ARBA" id="ARBA00014919"/>
    </source>
</evidence>
<evidence type="ECO:0000313" key="17">
    <source>
        <dbReference type="EMBL" id="RJG22308.1"/>
    </source>
</evidence>
<feature type="domain" description="AAA+ ATPase" evidence="15">
    <location>
        <begin position="262"/>
        <end position="404"/>
    </location>
</feature>
<organism evidence="17 18">
    <name type="scientific">Paenibacillus thiaminolyticus</name>
    <name type="common">Bacillus thiaminolyticus</name>
    <dbReference type="NCBI Taxonomy" id="49283"/>
    <lineage>
        <taxon>Bacteria</taxon>
        <taxon>Bacillati</taxon>
        <taxon>Bacillota</taxon>
        <taxon>Bacilli</taxon>
        <taxon>Bacillales</taxon>
        <taxon>Paenibacillaceae</taxon>
        <taxon>Paenibacillus</taxon>
    </lineage>
</organism>
<dbReference type="Proteomes" id="UP000266177">
    <property type="component" value="Unassembled WGS sequence"/>
</dbReference>
<dbReference type="GO" id="GO:0044781">
    <property type="term" value="P:bacterial-type flagellum organization"/>
    <property type="evidence" value="ECO:0007669"/>
    <property type="project" value="UniProtKB-UniRule"/>
</dbReference>
<evidence type="ECO:0000259" key="15">
    <source>
        <dbReference type="SMART" id="SM00382"/>
    </source>
</evidence>
<evidence type="ECO:0000256" key="8">
    <source>
        <dbReference type="ARBA" id="ARBA00022927"/>
    </source>
</evidence>
<keyword evidence="10" id="KW-0472">Membrane</keyword>
<dbReference type="PANTHER" id="PTHR43134">
    <property type="entry name" value="SIGNAL RECOGNITION PARTICLE RECEPTOR SUBUNIT ALPHA"/>
    <property type="match status" value="1"/>
</dbReference>
<dbReference type="GO" id="GO:0005047">
    <property type="term" value="F:signal recognition particle binding"/>
    <property type="evidence" value="ECO:0007669"/>
    <property type="project" value="TreeGrafter"/>
</dbReference>
<comment type="subcellular location">
    <subcellularLocation>
        <location evidence="1">Cell membrane</location>
        <topology evidence="1">Peripheral membrane protein</topology>
        <orientation evidence="1">Cytoplasmic side</orientation>
    </subcellularLocation>
</comment>
<gene>
    <name evidence="17" type="primary">flhF</name>
    <name evidence="17" type="ORF">DQX05_18120</name>
</gene>
<dbReference type="GO" id="GO:0003924">
    <property type="term" value="F:GTPase activity"/>
    <property type="evidence" value="ECO:0007669"/>
    <property type="project" value="UniProtKB-UniRule"/>
</dbReference>
<proteinExistence type="inferred from homology"/>
<evidence type="ECO:0000256" key="2">
    <source>
        <dbReference type="ARBA" id="ARBA00008531"/>
    </source>
</evidence>
<protein>
    <recommendedName>
        <fullName evidence="3 13">Flagellar biosynthesis protein FlhF</fullName>
    </recommendedName>
</protein>
<evidence type="ECO:0000256" key="6">
    <source>
        <dbReference type="ARBA" id="ARBA00022741"/>
    </source>
</evidence>
<dbReference type="FunFam" id="3.40.50.300:FF:000695">
    <property type="entry name" value="Flagellar biosynthesis regulator FlhF"/>
    <property type="match status" value="1"/>
</dbReference>
<name>A0A3A3H0N8_PANTH</name>
<dbReference type="AlphaFoldDB" id="A0A3A3H0N8"/>
<dbReference type="GO" id="GO:0005525">
    <property type="term" value="F:GTP binding"/>
    <property type="evidence" value="ECO:0007669"/>
    <property type="project" value="UniProtKB-UniRule"/>
</dbReference>
<dbReference type="CDD" id="cd17873">
    <property type="entry name" value="FlhF"/>
    <property type="match status" value="1"/>
</dbReference>
<dbReference type="GO" id="GO:0006614">
    <property type="term" value="P:SRP-dependent cotranslational protein targeting to membrane"/>
    <property type="evidence" value="ECO:0007669"/>
    <property type="project" value="UniProtKB-UniRule"/>
</dbReference>
<keyword evidence="11" id="KW-1006">Bacterial flagellum protein export</keyword>
<feature type="compositionally biased region" description="Basic and acidic residues" evidence="14">
    <location>
        <begin position="130"/>
        <end position="141"/>
    </location>
</feature>
<comment type="similarity">
    <text evidence="2">Belongs to the GTP-binding SRP family.</text>
</comment>
<keyword evidence="17" id="KW-0966">Cell projection</keyword>
<dbReference type="SMART" id="SM00382">
    <property type="entry name" value="AAA"/>
    <property type="match status" value="1"/>
</dbReference>
<evidence type="ECO:0000256" key="1">
    <source>
        <dbReference type="ARBA" id="ARBA00004413"/>
    </source>
</evidence>
<dbReference type="InterPro" id="IPR047040">
    <property type="entry name" value="FlhF__GTPase_dom"/>
</dbReference>
<dbReference type="OrthoDB" id="9778554at2"/>
<keyword evidence="7" id="KW-1005">Bacterial flagellum biogenesis</keyword>
<evidence type="ECO:0000256" key="14">
    <source>
        <dbReference type="SAM" id="MobiDB-lite"/>
    </source>
</evidence>
<evidence type="ECO:0000259" key="16">
    <source>
        <dbReference type="SMART" id="SM00962"/>
    </source>
</evidence>
<feature type="domain" description="SRP54-type proteins GTP-binding" evidence="16">
    <location>
        <begin position="263"/>
        <end position="454"/>
    </location>
</feature>
<evidence type="ECO:0000256" key="7">
    <source>
        <dbReference type="ARBA" id="ARBA00022795"/>
    </source>
</evidence>
<accession>A0A3A3H0N8</accession>
<dbReference type="Pfam" id="PF00448">
    <property type="entry name" value="SRP54"/>
    <property type="match status" value="1"/>
</dbReference>
<keyword evidence="17" id="KW-0282">Flagellum</keyword>
<dbReference type="RefSeq" id="WP_119794917.1">
    <property type="nucleotide sequence ID" value="NZ_QYZD01000017.1"/>
</dbReference>
<feature type="compositionally biased region" description="Low complexity" evidence="14">
    <location>
        <begin position="59"/>
        <end position="73"/>
    </location>
</feature>
<feature type="region of interest" description="Disordered" evidence="14">
    <location>
        <begin position="59"/>
        <end position="141"/>
    </location>
</feature>
<keyword evidence="4" id="KW-0813">Transport</keyword>
<evidence type="ECO:0000256" key="9">
    <source>
        <dbReference type="ARBA" id="ARBA00023134"/>
    </source>
</evidence>
<dbReference type="InterPro" id="IPR020006">
    <property type="entry name" value="FlhF"/>
</dbReference>
<dbReference type="Gene3D" id="1.20.120.1380">
    <property type="entry name" value="Flagellar FlhF biosynthesis protein, N domain"/>
    <property type="match status" value="1"/>
</dbReference>
<dbReference type="SMART" id="SM00962">
    <property type="entry name" value="SRP54"/>
    <property type="match status" value="1"/>
</dbReference>
<dbReference type="NCBIfam" id="TIGR03499">
    <property type="entry name" value="FlhF"/>
    <property type="match status" value="1"/>
</dbReference>
<keyword evidence="5" id="KW-1003">Cell membrane</keyword>
<keyword evidence="6" id="KW-0547">Nucleotide-binding</keyword>
<evidence type="ECO:0000256" key="12">
    <source>
        <dbReference type="ARBA" id="ARBA00025337"/>
    </source>
</evidence>
<dbReference type="SUPFAM" id="SSF47364">
    <property type="entry name" value="Domain of the SRP/SRP receptor G-proteins"/>
    <property type="match status" value="1"/>
</dbReference>
<evidence type="ECO:0000256" key="10">
    <source>
        <dbReference type="ARBA" id="ARBA00023136"/>
    </source>
</evidence>
<comment type="function">
    <text evidence="12">Necessary for flagellar biosynthesis. May be involved in translocation of the flagellum.</text>
</comment>
<keyword evidence="17" id="KW-0969">Cilium</keyword>
<evidence type="ECO:0000256" key="13">
    <source>
        <dbReference type="NCBIfam" id="TIGR03499"/>
    </source>
</evidence>
<dbReference type="InterPro" id="IPR003593">
    <property type="entry name" value="AAA+_ATPase"/>
</dbReference>
<keyword evidence="8" id="KW-0653">Protein transport</keyword>
<dbReference type="SUPFAM" id="SSF52540">
    <property type="entry name" value="P-loop containing nucleoside triphosphate hydrolases"/>
    <property type="match status" value="1"/>
</dbReference>
<dbReference type="EMBL" id="QYZD01000017">
    <property type="protein sequence ID" value="RJG22308.1"/>
    <property type="molecule type" value="Genomic_DNA"/>
</dbReference>